<dbReference type="InterPro" id="IPR024320">
    <property type="entry name" value="LPG_synthase_C"/>
</dbReference>
<proteinExistence type="predicted"/>
<evidence type="ECO:0000313" key="4">
    <source>
        <dbReference type="Proteomes" id="UP000260862"/>
    </source>
</evidence>
<dbReference type="RefSeq" id="WP_117671345.1">
    <property type="nucleotide sequence ID" value="NZ_CABOGR010000007.1"/>
</dbReference>
<protein>
    <submittedName>
        <fullName evidence="2">DUF2156 domain-containing protein</fullName>
    </submittedName>
</protein>
<dbReference type="Pfam" id="PF09924">
    <property type="entry name" value="LPG_synthase_C"/>
    <property type="match status" value="1"/>
</dbReference>
<sequence>MIAFKPIDLSDKETVQKYTLCSPRRNCDLSFVNLYSWRFLYQTEIAEMDGFLLFRFYADGQLAYMMPVGEGSDIRPVIEALMEDAKSQGALFRLLGVCANMRAELENAFPDRFNFVSDRDYADYIYLRSDLSTLKGKKFQPKRNHLNKFRSNYPNYTYKPLTSDLIPACLELETQWCRANNCAENQALENERCSMTAALQHLEQLDVIGGVLYVEDEIVAFTFGAPINQTTFDTCVEKANTAVEGAYAMINYEFANHIPSQYIYINREEDLGLEGLRKAKLSYQPEVILEKYMAELK</sequence>
<dbReference type="InterPro" id="IPR016181">
    <property type="entry name" value="Acyl_CoA_acyltransferase"/>
</dbReference>
<evidence type="ECO:0000313" key="3">
    <source>
        <dbReference type="EMBL" id="RHM98953.1"/>
    </source>
</evidence>
<feature type="domain" description="Phosphatidylglycerol lysyltransferase C-terminal" evidence="1">
    <location>
        <begin position="23"/>
        <end position="294"/>
    </location>
</feature>
<dbReference type="Gene3D" id="3.40.630.30">
    <property type="match status" value="1"/>
</dbReference>
<dbReference type="EMBL" id="QRQK01000007">
    <property type="protein sequence ID" value="RHM98953.1"/>
    <property type="molecule type" value="Genomic_DNA"/>
</dbReference>
<dbReference type="Proteomes" id="UP000285109">
    <property type="component" value="Unassembled WGS sequence"/>
</dbReference>
<name>A0A3E4N4H2_9BACT</name>
<dbReference type="PANTHER" id="PTHR41373">
    <property type="entry name" value="DUF2156 DOMAIN-CONTAINING PROTEIN"/>
    <property type="match status" value="1"/>
</dbReference>
<dbReference type="SUPFAM" id="SSF55729">
    <property type="entry name" value="Acyl-CoA N-acyltransferases (Nat)"/>
    <property type="match status" value="2"/>
</dbReference>
<dbReference type="Proteomes" id="UP000260862">
    <property type="component" value="Unassembled WGS sequence"/>
</dbReference>
<comment type="caution">
    <text evidence="2">The sequence shown here is derived from an EMBL/GenBank/DDBJ whole genome shotgun (WGS) entry which is preliminary data.</text>
</comment>
<evidence type="ECO:0000259" key="1">
    <source>
        <dbReference type="Pfam" id="PF09924"/>
    </source>
</evidence>
<dbReference type="AlphaFoldDB" id="A0A3E4N4H2"/>
<evidence type="ECO:0000313" key="5">
    <source>
        <dbReference type="Proteomes" id="UP000285109"/>
    </source>
</evidence>
<gene>
    <name evidence="3" type="ORF">DWZ34_05110</name>
    <name evidence="2" type="ORF">DXD04_04760</name>
</gene>
<dbReference type="PANTHER" id="PTHR41373:SF1">
    <property type="entry name" value="PHOSPHATIDYLGLYCEROL LYSYLTRANSFERASE C-TERMINAL DOMAIN-CONTAINING PROTEIN"/>
    <property type="match status" value="1"/>
</dbReference>
<dbReference type="InterPro" id="IPR016732">
    <property type="entry name" value="UCP018688"/>
</dbReference>
<dbReference type="PIRSF" id="PIRSF018688">
    <property type="entry name" value="UCP018688"/>
    <property type="match status" value="1"/>
</dbReference>
<accession>A0A3E4N4H2</accession>
<evidence type="ECO:0000313" key="2">
    <source>
        <dbReference type="EMBL" id="RGK56948.1"/>
    </source>
</evidence>
<dbReference type="EMBL" id="QSQT01000007">
    <property type="protein sequence ID" value="RGK56948.1"/>
    <property type="molecule type" value="Genomic_DNA"/>
</dbReference>
<organism evidence="2 4">
    <name type="scientific">Phocaeicola plebeius</name>
    <dbReference type="NCBI Taxonomy" id="310297"/>
    <lineage>
        <taxon>Bacteria</taxon>
        <taxon>Pseudomonadati</taxon>
        <taxon>Bacteroidota</taxon>
        <taxon>Bacteroidia</taxon>
        <taxon>Bacteroidales</taxon>
        <taxon>Bacteroidaceae</taxon>
        <taxon>Phocaeicola</taxon>
    </lineage>
</organism>
<reference evidence="4 5" key="1">
    <citation type="submission" date="2018-08" db="EMBL/GenBank/DDBJ databases">
        <title>A genome reference for cultivated species of the human gut microbiota.</title>
        <authorList>
            <person name="Zou Y."/>
            <person name="Xue W."/>
            <person name="Luo G."/>
        </authorList>
    </citation>
    <scope>NUCLEOTIDE SEQUENCE [LARGE SCALE GENOMIC DNA]</scope>
    <source>
        <strain evidence="3 5">AF31-28B-AC</strain>
        <strain evidence="2 4">TF10-3AC</strain>
    </source>
</reference>
<keyword evidence="4" id="KW-1185">Reference proteome</keyword>